<sequence>MEIAISRLQNVDRIEASSVKEISSALSKIPLEIPSPQEMRPGTILVPVIDHDLQRLGLTSTTFRPKAVKKALRTEESALKVIAKNVDVKNMDSGNWLAYEAAALGQRNAETDVNVIKRVVQQE</sequence>
<keyword evidence="2" id="KW-1185">Reference proteome</keyword>
<dbReference type="AlphaFoldDB" id="A0AAV1JME9"/>
<gene>
    <name evidence="1" type="ORF">LNINA_LOCUS8695</name>
</gene>
<evidence type="ECO:0000313" key="2">
    <source>
        <dbReference type="Proteomes" id="UP001497472"/>
    </source>
</evidence>
<comment type="caution">
    <text evidence="1">The sequence shown here is derived from an EMBL/GenBank/DDBJ whole genome shotgun (WGS) entry which is preliminary data.</text>
</comment>
<accession>A0AAV1JME9</accession>
<name>A0AAV1JME9_9NEOP</name>
<dbReference type="EMBL" id="CAVLEF010000011">
    <property type="protein sequence ID" value="CAK1549396.1"/>
    <property type="molecule type" value="Genomic_DNA"/>
</dbReference>
<dbReference type="Proteomes" id="UP001497472">
    <property type="component" value="Unassembled WGS sequence"/>
</dbReference>
<organism evidence="1 2">
    <name type="scientific">Leptosia nina</name>
    <dbReference type="NCBI Taxonomy" id="320188"/>
    <lineage>
        <taxon>Eukaryota</taxon>
        <taxon>Metazoa</taxon>
        <taxon>Ecdysozoa</taxon>
        <taxon>Arthropoda</taxon>
        <taxon>Hexapoda</taxon>
        <taxon>Insecta</taxon>
        <taxon>Pterygota</taxon>
        <taxon>Neoptera</taxon>
        <taxon>Endopterygota</taxon>
        <taxon>Lepidoptera</taxon>
        <taxon>Glossata</taxon>
        <taxon>Ditrysia</taxon>
        <taxon>Papilionoidea</taxon>
        <taxon>Pieridae</taxon>
        <taxon>Pierinae</taxon>
        <taxon>Leptosia</taxon>
    </lineage>
</organism>
<reference evidence="1 2" key="1">
    <citation type="submission" date="2023-11" db="EMBL/GenBank/DDBJ databases">
        <authorList>
            <person name="Okamura Y."/>
        </authorList>
    </citation>
    <scope>NUCLEOTIDE SEQUENCE [LARGE SCALE GENOMIC DNA]</scope>
</reference>
<protein>
    <submittedName>
        <fullName evidence="1">Uncharacterized protein</fullName>
    </submittedName>
</protein>
<proteinExistence type="predicted"/>
<evidence type="ECO:0000313" key="1">
    <source>
        <dbReference type="EMBL" id="CAK1549396.1"/>
    </source>
</evidence>